<name>A0A943USA9_9ACTN</name>
<evidence type="ECO:0000256" key="1">
    <source>
        <dbReference type="ARBA" id="ARBA00001965"/>
    </source>
</evidence>
<evidence type="ECO:0000313" key="5">
    <source>
        <dbReference type="Proteomes" id="UP000727506"/>
    </source>
</evidence>
<dbReference type="InterPro" id="IPR048574">
    <property type="entry name" value="RUBY_RBDX"/>
</dbReference>
<protein>
    <submittedName>
        <fullName evidence="4">Flavin reductase</fullName>
    </submittedName>
</protein>
<feature type="domain" description="Rubredoxin-like" evidence="3">
    <location>
        <begin position="197"/>
        <end position="233"/>
    </location>
</feature>
<dbReference type="AlphaFoldDB" id="A0A943USA9"/>
<accession>A0A943USA9</accession>
<dbReference type="Pfam" id="PF01613">
    <property type="entry name" value="Flavin_Reduct"/>
    <property type="match status" value="1"/>
</dbReference>
<dbReference type="PANTHER" id="PTHR30466:SF1">
    <property type="entry name" value="FMN REDUCTASE (NADH) RUTF"/>
    <property type="match status" value="1"/>
</dbReference>
<dbReference type="SUPFAM" id="SSF50475">
    <property type="entry name" value="FMN-binding split barrel"/>
    <property type="match status" value="1"/>
</dbReference>
<dbReference type="Gene3D" id="2.20.28.10">
    <property type="match status" value="1"/>
</dbReference>
<dbReference type="InterPro" id="IPR012349">
    <property type="entry name" value="Split_barrel_FMN-bd"/>
</dbReference>
<dbReference type="InterPro" id="IPR050268">
    <property type="entry name" value="NADH-dep_flavin_reductase"/>
</dbReference>
<dbReference type="SUPFAM" id="SSF57802">
    <property type="entry name" value="Rubredoxin-like"/>
    <property type="match status" value="1"/>
</dbReference>
<dbReference type="PROSITE" id="PS50903">
    <property type="entry name" value="RUBREDOXIN_LIKE"/>
    <property type="match status" value="1"/>
</dbReference>
<keyword evidence="2" id="KW-0560">Oxidoreductase</keyword>
<evidence type="ECO:0000256" key="2">
    <source>
        <dbReference type="ARBA" id="ARBA00023002"/>
    </source>
</evidence>
<organism evidence="4 5">
    <name type="scientific">Slackia piriformis</name>
    <dbReference type="NCBI Taxonomy" id="626934"/>
    <lineage>
        <taxon>Bacteria</taxon>
        <taxon>Bacillati</taxon>
        <taxon>Actinomycetota</taxon>
        <taxon>Coriobacteriia</taxon>
        <taxon>Eggerthellales</taxon>
        <taxon>Eggerthellaceae</taxon>
        <taxon>Slackia</taxon>
    </lineage>
</organism>
<dbReference type="Proteomes" id="UP000727506">
    <property type="component" value="Unassembled WGS sequence"/>
</dbReference>
<dbReference type="InterPro" id="IPR024934">
    <property type="entry name" value="Rubredoxin-like_dom"/>
</dbReference>
<comment type="caution">
    <text evidence="4">The sequence shown here is derived from an EMBL/GenBank/DDBJ whole genome shotgun (WGS) entry which is preliminary data.</text>
</comment>
<evidence type="ECO:0000259" key="3">
    <source>
        <dbReference type="PROSITE" id="PS50903"/>
    </source>
</evidence>
<dbReference type="SMART" id="SM00903">
    <property type="entry name" value="Flavin_Reduct"/>
    <property type="match status" value="1"/>
</dbReference>
<dbReference type="Pfam" id="PF21349">
    <property type="entry name" value="RUBY_RBDX"/>
    <property type="match status" value="1"/>
</dbReference>
<dbReference type="GO" id="GO:0005506">
    <property type="term" value="F:iron ion binding"/>
    <property type="evidence" value="ECO:0007669"/>
    <property type="project" value="InterPro"/>
</dbReference>
<dbReference type="Gene3D" id="2.30.110.10">
    <property type="entry name" value="Electron Transport, Fmn-binding Protein, Chain A"/>
    <property type="match status" value="1"/>
</dbReference>
<dbReference type="PANTHER" id="PTHR30466">
    <property type="entry name" value="FLAVIN REDUCTASE"/>
    <property type="match status" value="1"/>
</dbReference>
<gene>
    <name evidence="4" type="ORF">KH142_00190</name>
</gene>
<dbReference type="EMBL" id="JAGZSV010000001">
    <property type="protein sequence ID" value="MBS6939911.1"/>
    <property type="molecule type" value="Genomic_DNA"/>
</dbReference>
<dbReference type="GO" id="GO:0042602">
    <property type="term" value="F:riboflavin reductase (NADPH) activity"/>
    <property type="evidence" value="ECO:0007669"/>
    <property type="project" value="TreeGrafter"/>
</dbReference>
<sequence>MEVDKKAFRGLSYGLYIVTAQSVSMRAGCVVNTFAQVTSSPAQASIAINKENATTAVIVDSGMFEVSVLAQDAPMELIGRFGFHTSADTDKFADTRIALDGAGVPYVAEHVVAHFLVKVKETLDLGTHLFVMGEVVQAETLSDAEPMTYAYYHQVKGGKTPPKASSYEGLDAPVSDAQAAENDGSSEVPSSDGAHPKIAWRCTVCGHIEYADELPDDFTCPICGVGKALFERIEL</sequence>
<reference evidence="4" key="1">
    <citation type="submission" date="2021-02" db="EMBL/GenBank/DDBJ databases">
        <title>Infant gut strain persistence is associated with maternal origin, phylogeny, and functional potential including surface adhesion and iron acquisition.</title>
        <authorList>
            <person name="Lou Y.C."/>
        </authorList>
    </citation>
    <scope>NUCLEOTIDE SEQUENCE</scope>
    <source>
        <strain evidence="4">L2_039_000G1_dasL2_039_000G1_concoct_11</strain>
    </source>
</reference>
<dbReference type="GO" id="GO:0010181">
    <property type="term" value="F:FMN binding"/>
    <property type="evidence" value="ECO:0007669"/>
    <property type="project" value="InterPro"/>
</dbReference>
<comment type="cofactor">
    <cofactor evidence="1">
        <name>Fe(3+)</name>
        <dbReference type="ChEBI" id="CHEBI:29034"/>
    </cofactor>
</comment>
<evidence type="ECO:0000313" key="4">
    <source>
        <dbReference type="EMBL" id="MBS6939911.1"/>
    </source>
</evidence>
<dbReference type="InterPro" id="IPR002563">
    <property type="entry name" value="Flavin_Rdtase-like_dom"/>
</dbReference>
<proteinExistence type="predicted"/>